<dbReference type="Gene3D" id="1.10.287.460">
    <property type="entry name" value="Peptidyl-prolyl cis-trans isomerase, FKBP-type, N-terminal domain"/>
    <property type="match status" value="2"/>
</dbReference>
<dbReference type="GO" id="GO:0006457">
    <property type="term" value="P:protein folding"/>
    <property type="evidence" value="ECO:0007669"/>
    <property type="project" value="InterPro"/>
</dbReference>
<evidence type="ECO:0000256" key="6">
    <source>
        <dbReference type="PROSITE-ProRule" id="PRU00277"/>
    </source>
</evidence>
<feature type="compositionally biased region" description="Polar residues" evidence="7">
    <location>
        <begin position="315"/>
        <end position="324"/>
    </location>
</feature>
<dbReference type="InterPro" id="IPR000774">
    <property type="entry name" value="PPIase_FKBP_N"/>
</dbReference>
<evidence type="ECO:0000256" key="7">
    <source>
        <dbReference type="SAM" id="MobiDB-lite"/>
    </source>
</evidence>
<evidence type="ECO:0000259" key="9">
    <source>
        <dbReference type="PROSITE" id="PS50059"/>
    </source>
</evidence>
<feature type="chain" id="PRO_5002894695" description="peptidylprolyl isomerase" evidence="8">
    <location>
        <begin position="22"/>
        <end position="324"/>
    </location>
</feature>
<keyword evidence="11" id="KW-1185">Reference proteome</keyword>
<dbReference type="EMBL" id="ABOX02000007">
    <property type="protein sequence ID" value="EEF61844.1"/>
    <property type="molecule type" value="Genomic_DNA"/>
</dbReference>
<feature type="region of interest" description="Disordered" evidence="7">
    <location>
        <begin position="302"/>
        <end position="324"/>
    </location>
</feature>
<dbReference type="AlphaFoldDB" id="B9XDV3"/>
<dbReference type="EC" id="5.2.1.8" evidence="3 6"/>
<evidence type="ECO:0000256" key="1">
    <source>
        <dbReference type="ARBA" id="ARBA00000971"/>
    </source>
</evidence>
<comment type="catalytic activity">
    <reaction evidence="1 6">
        <text>[protein]-peptidylproline (omega=180) = [protein]-peptidylproline (omega=0)</text>
        <dbReference type="Rhea" id="RHEA:16237"/>
        <dbReference type="Rhea" id="RHEA-COMP:10747"/>
        <dbReference type="Rhea" id="RHEA-COMP:10748"/>
        <dbReference type="ChEBI" id="CHEBI:83833"/>
        <dbReference type="ChEBI" id="CHEBI:83834"/>
        <dbReference type="EC" id="5.2.1.8"/>
    </reaction>
</comment>
<dbReference type="Pfam" id="PF01346">
    <property type="entry name" value="FKBP_N"/>
    <property type="match status" value="2"/>
</dbReference>
<keyword evidence="5 6" id="KW-0413">Isomerase</keyword>
<feature type="signal peptide" evidence="8">
    <location>
        <begin position="1"/>
        <end position="21"/>
    </location>
</feature>
<reference evidence="10 11" key="1">
    <citation type="journal article" date="2011" name="J. Bacteriol.">
        <title>Genome sequence of 'Pedosphaera parvula' Ellin514, an aerobic Verrucomicrobial isolate from pasture soil.</title>
        <authorList>
            <person name="Kant R."/>
            <person name="van Passel M.W."/>
            <person name="Sangwan P."/>
            <person name="Palva A."/>
            <person name="Lucas S."/>
            <person name="Copeland A."/>
            <person name="Lapidus A."/>
            <person name="Glavina Del Rio T."/>
            <person name="Dalin E."/>
            <person name="Tice H."/>
            <person name="Bruce D."/>
            <person name="Goodwin L."/>
            <person name="Pitluck S."/>
            <person name="Chertkov O."/>
            <person name="Larimer F.W."/>
            <person name="Land M.L."/>
            <person name="Hauser L."/>
            <person name="Brettin T.S."/>
            <person name="Detter J.C."/>
            <person name="Han S."/>
            <person name="de Vos W.M."/>
            <person name="Janssen P.H."/>
            <person name="Smidt H."/>
        </authorList>
    </citation>
    <scope>NUCLEOTIDE SEQUENCE [LARGE SCALE GENOMIC DNA]</scope>
    <source>
        <strain evidence="10 11">Ellin514</strain>
    </source>
</reference>
<name>B9XDV3_PEDPL</name>
<dbReference type="InterPro" id="IPR001179">
    <property type="entry name" value="PPIase_FKBP_dom"/>
</dbReference>
<dbReference type="SUPFAM" id="SSF54534">
    <property type="entry name" value="FKBP-like"/>
    <property type="match status" value="1"/>
</dbReference>
<dbReference type="RefSeq" id="WP_007414001.1">
    <property type="nucleotide sequence ID" value="NZ_ABOX02000007.1"/>
</dbReference>
<dbReference type="STRING" id="320771.Cflav_PD4507"/>
<evidence type="ECO:0000256" key="4">
    <source>
        <dbReference type="ARBA" id="ARBA00023110"/>
    </source>
</evidence>
<accession>B9XDV3</accession>
<dbReference type="PANTHER" id="PTHR43811:SF19">
    <property type="entry name" value="39 KDA FK506-BINDING NUCLEAR PROTEIN"/>
    <property type="match status" value="1"/>
</dbReference>
<proteinExistence type="inferred from homology"/>
<gene>
    <name evidence="10" type="ORF">Cflav_PD4507</name>
</gene>
<evidence type="ECO:0000313" key="11">
    <source>
        <dbReference type="Proteomes" id="UP000003688"/>
    </source>
</evidence>
<keyword evidence="4 6" id="KW-0697">Rotamase</keyword>
<sequence precursor="true">MKLKLSKAIILVAFMAFSTMAEELAPATTPIAPPDKEKVSYALGMQMGLELKPAGADVDTDVAARALKDILLGKPSQFKDSEITDALNQARANGLAVATQTVKGREKISYALGVRKGEQLKRVGADIDVDALAQGLKDVMTGKPTKIQESEIESLFMKAEAYTAAKQSKKNREAGEAFLAKNAKAPGIKVLPDGLQYRIIQTGNGKIPTTNDLLLVKLRGKLIDGMIFDSKEHFPTRSNGGIQGVQEALQRMKVGSKWEVFVPANLGYGNEGEAALSIGPDSTLIYELELVAIAQPGDPRIGTGTVGHGLEGLEGQNSSSNPAK</sequence>
<feature type="domain" description="PPIase FKBP-type" evidence="9">
    <location>
        <begin position="211"/>
        <end position="294"/>
    </location>
</feature>
<dbReference type="InterPro" id="IPR046357">
    <property type="entry name" value="PPIase_dom_sf"/>
</dbReference>
<protein>
    <recommendedName>
        <fullName evidence="3 6">peptidylprolyl isomerase</fullName>
        <ecNumber evidence="3 6">5.2.1.8</ecNumber>
    </recommendedName>
</protein>
<keyword evidence="8" id="KW-0732">Signal</keyword>
<dbReference type="PANTHER" id="PTHR43811">
    <property type="entry name" value="FKBP-TYPE PEPTIDYL-PROLYL CIS-TRANS ISOMERASE FKPA"/>
    <property type="match status" value="1"/>
</dbReference>
<evidence type="ECO:0000256" key="2">
    <source>
        <dbReference type="ARBA" id="ARBA00006577"/>
    </source>
</evidence>
<evidence type="ECO:0000256" key="5">
    <source>
        <dbReference type="ARBA" id="ARBA00023235"/>
    </source>
</evidence>
<comment type="caution">
    <text evidence="10">The sequence shown here is derived from an EMBL/GenBank/DDBJ whole genome shotgun (WGS) entry which is preliminary data.</text>
</comment>
<evidence type="ECO:0000256" key="8">
    <source>
        <dbReference type="SAM" id="SignalP"/>
    </source>
</evidence>
<dbReference type="PROSITE" id="PS50059">
    <property type="entry name" value="FKBP_PPIASE"/>
    <property type="match status" value="1"/>
</dbReference>
<dbReference type="Proteomes" id="UP000003688">
    <property type="component" value="Unassembled WGS sequence"/>
</dbReference>
<dbReference type="GO" id="GO:0003755">
    <property type="term" value="F:peptidyl-prolyl cis-trans isomerase activity"/>
    <property type="evidence" value="ECO:0007669"/>
    <property type="project" value="UniProtKB-KW"/>
</dbReference>
<evidence type="ECO:0000256" key="3">
    <source>
        <dbReference type="ARBA" id="ARBA00013194"/>
    </source>
</evidence>
<comment type="similarity">
    <text evidence="2">Belongs to the FKBP-type PPIase family.</text>
</comment>
<dbReference type="Gene3D" id="3.10.50.40">
    <property type="match status" value="1"/>
</dbReference>
<dbReference type="InterPro" id="IPR036944">
    <property type="entry name" value="PPIase_FKBP_N_sf"/>
</dbReference>
<dbReference type="Pfam" id="PF00254">
    <property type="entry name" value="FKBP_C"/>
    <property type="match status" value="1"/>
</dbReference>
<organism evidence="10 11">
    <name type="scientific">Pedosphaera parvula (strain Ellin514)</name>
    <dbReference type="NCBI Taxonomy" id="320771"/>
    <lineage>
        <taxon>Bacteria</taxon>
        <taxon>Pseudomonadati</taxon>
        <taxon>Verrucomicrobiota</taxon>
        <taxon>Pedosphaerae</taxon>
        <taxon>Pedosphaerales</taxon>
        <taxon>Pedosphaeraceae</taxon>
        <taxon>Pedosphaera</taxon>
    </lineage>
</organism>
<dbReference type="OrthoDB" id="9814548at2"/>
<evidence type="ECO:0000313" key="10">
    <source>
        <dbReference type="EMBL" id="EEF61844.1"/>
    </source>
</evidence>